<dbReference type="OrthoDB" id="5964337at2759"/>
<dbReference type="AlphaFoldDB" id="A0A2C9M3N4"/>
<dbReference type="Pfam" id="PF14997">
    <property type="entry name" value="CECR6_TMEM121"/>
    <property type="match status" value="1"/>
</dbReference>
<accession>A0A2C9M3N4</accession>
<keyword evidence="2" id="KW-1133">Transmembrane helix</keyword>
<evidence type="ECO:0000256" key="1">
    <source>
        <dbReference type="ARBA" id="ARBA00007711"/>
    </source>
</evidence>
<name>A0A2C9M3N4_BIOGL</name>
<dbReference type="PANTHER" id="PTHR47399">
    <property type="entry name" value="TRANSMEMBRANE PROTEIN 121B"/>
    <property type="match status" value="1"/>
</dbReference>
<protein>
    <submittedName>
        <fullName evidence="3">Uncharacterized protein</fullName>
    </submittedName>
</protein>
<feature type="transmembrane region" description="Helical" evidence="2">
    <location>
        <begin position="92"/>
        <end position="110"/>
    </location>
</feature>
<comment type="similarity">
    <text evidence="1">Belongs to the TMEM121 family.</text>
</comment>
<feature type="transmembrane region" description="Helical" evidence="2">
    <location>
        <begin position="20"/>
        <end position="42"/>
    </location>
</feature>
<dbReference type="PANTHER" id="PTHR47399:SF1">
    <property type="entry name" value="TRANSMEMBRANE PROTEIN 121B"/>
    <property type="match status" value="1"/>
</dbReference>
<dbReference type="KEGG" id="bgt:106052222"/>
<dbReference type="VEuPathDB" id="VectorBase:BGLB038136"/>
<gene>
    <name evidence="3" type="primary">106052222</name>
</gene>
<dbReference type="Proteomes" id="UP000076420">
    <property type="component" value="Unassembled WGS sequence"/>
</dbReference>
<evidence type="ECO:0000313" key="4">
    <source>
        <dbReference type="Proteomes" id="UP000076420"/>
    </source>
</evidence>
<dbReference type="InterPro" id="IPR032776">
    <property type="entry name" value="CECR6/TMEM121"/>
</dbReference>
<sequence length="399" mass="44861">MAKLSDAIVHRCSKLHHGPAAGMCIVLFVLQAGLMDYFLVFYLSPDYLYWLVADFIALVVLVISMVYSYVMLEKQRHTDHSQKRHSGFSISWLPWALINICVIIKIVLVVEKNALENEENKPSIFGANTFKTAVAIGSCIFIFLLTTQHDAPLGSRRRSYIYDLTGHVVFDILDTADILEVCFNKEDRGTLWSGLEEIILTLAALNLLLPTVPLITLSRTQFGRDSLSRPMIYLHRLLVVLAVNVPNLLTRLMLWQTNSVSISPFTLKNIILIGMTLYEFYEHKKEKLAMPRSESMDLEGRNGDAGVKDLQFSSSNVESTIDLVELEAQASGASRENSSISYKHMVSLDESDVMARDDADVMEELKDTFIVNVPNDAMNITDITSRVFESSPINPLYAV</sequence>
<dbReference type="VEuPathDB" id="VectorBase:BGLAX_030520"/>
<feature type="transmembrane region" description="Helical" evidence="2">
    <location>
        <begin position="48"/>
        <end position="72"/>
    </location>
</feature>
<organism evidence="3 4">
    <name type="scientific">Biomphalaria glabrata</name>
    <name type="common">Bloodfluke planorb</name>
    <name type="synonym">Freshwater snail</name>
    <dbReference type="NCBI Taxonomy" id="6526"/>
    <lineage>
        <taxon>Eukaryota</taxon>
        <taxon>Metazoa</taxon>
        <taxon>Spiralia</taxon>
        <taxon>Lophotrochozoa</taxon>
        <taxon>Mollusca</taxon>
        <taxon>Gastropoda</taxon>
        <taxon>Heterobranchia</taxon>
        <taxon>Euthyneura</taxon>
        <taxon>Panpulmonata</taxon>
        <taxon>Hygrophila</taxon>
        <taxon>Lymnaeoidea</taxon>
        <taxon>Planorbidae</taxon>
        <taxon>Biomphalaria</taxon>
    </lineage>
</organism>
<keyword evidence="2" id="KW-0812">Transmembrane</keyword>
<reference evidence="3" key="1">
    <citation type="submission" date="2020-05" db="UniProtKB">
        <authorList>
            <consortium name="EnsemblMetazoa"/>
        </authorList>
    </citation>
    <scope>IDENTIFICATION</scope>
    <source>
        <strain evidence="3">BB02</strain>
    </source>
</reference>
<dbReference type="InterPro" id="IPR026624">
    <property type="entry name" value="CECR6"/>
</dbReference>
<feature type="transmembrane region" description="Helical" evidence="2">
    <location>
        <begin position="237"/>
        <end position="255"/>
    </location>
</feature>
<evidence type="ECO:0000256" key="2">
    <source>
        <dbReference type="SAM" id="Phobius"/>
    </source>
</evidence>
<keyword evidence="2" id="KW-0472">Membrane</keyword>
<feature type="transmembrane region" description="Helical" evidence="2">
    <location>
        <begin position="261"/>
        <end position="281"/>
    </location>
</feature>
<feature type="transmembrane region" description="Helical" evidence="2">
    <location>
        <begin position="198"/>
        <end position="217"/>
    </location>
</feature>
<dbReference type="EnsemblMetazoa" id="BGLB038136-RA">
    <property type="protein sequence ID" value="BGLB038136-PA"/>
    <property type="gene ID" value="BGLB038136"/>
</dbReference>
<evidence type="ECO:0000313" key="3">
    <source>
        <dbReference type="EnsemblMetazoa" id="BGLB038136-PA"/>
    </source>
</evidence>
<proteinExistence type="inferred from homology"/>
<feature type="transmembrane region" description="Helical" evidence="2">
    <location>
        <begin position="130"/>
        <end position="147"/>
    </location>
</feature>